<reference evidence="11 12" key="1">
    <citation type="submission" date="2017-12" db="EMBL/GenBank/DDBJ databases">
        <title>The genome sequence of Caulobacter sp. 410.</title>
        <authorList>
            <person name="Gao J."/>
            <person name="Mao X."/>
            <person name="Sun J."/>
        </authorList>
    </citation>
    <scope>NUCLEOTIDE SEQUENCE [LARGE SCALE GENOMIC DNA]</scope>
    <source>
        <strain evidence="11 12">410</strain>
    </source>
</reference>
<feature type="modified residue" description="4-aspartylphosphate" evidence="6">
    <location>
        <position position="182"/>
    </location>
</feature>
<feature type="compositionally biased region" description="Low complexity" evidence="8">
    <location>
        <begin position="89"/>
        <end position="102"/>
    </location>
</feature>
<evidence type="ECO:0000259" key="9">
    <source>
        <dbReference type="PROSITE" id="PS50110"/>
    </source>
</evidence>
<dbReference type="InterPro" id="IPR016032">
    <property type="entry name" value="Sig_transdc_resp-reg_C-effctor"/>
</dbReference>
<dbReference type="InterPro" id="IPR001789">
    <property type="entry name" value="Sig_transdc_resp-reg_receiver"/>
</dbReference>
<comment type="caution">
    <text evidence="11">The sequence shown here is derived from an EMBL/GenBank/DDBJ whole genome shotgun (WGS) entry which is preliminary data.</text>
</comment>
<evidence type="ECO:0000313" key="11">
    <source>
        <dbReference type="EMBL" id="PLR24871.1"/>
    </source>
</evidence>
<dbReference type="SMART" id="SM00862">
    <property type="entry name" value="Trans_reg_C"/>
    <property type="match status" value="1"/>
</dbReference>
<dbReference type="InterPro" id="IPR011006">
    <property type="entry name" value="CheY-like_superfamily"/>
</dbReference>
<feature type="compositionally biased region" description="Basic residues" evidence="8">
    <location>
        <begin position="27"/>
        <end position="38"/>
    </location>
</feature>
<sequence length="370" mass="41272">MGRRAQGARRRRGLRPDGGLAQVRQPVGRHRRRLRPRVRQGGLGPPRGPRRLSQDPGRQVRRHHGLVLRRHAVHDPGQRRPHRCGDAEPGPARRLRPFLFRPGGRGRGLASPDPLFGPARRPGDVLRTPVRPRLLIVDPDVDSRAAISALLGRFDLEVLEAASAREMDQILGRTQIELVVMDILLPDEAGLSVCARLRRLNPAPGVVVVSAVDDESDVVVGLEMGVDDYIAKPFRPRETAARIRAAVRRRQAWRAPEPVAAPPVYQFSGWRLNVATHELFDPRGDSVNLSSAEFLVLWTLVAKPQQILTRDQLQQGPPEARSKAPPQQINVTISRLRSKLRRAEGGAQMVRTVRHAGYMFAPRVDRVHAD</sequence>
<evidence type="ECO:0000256" key="6">
    <source>
        <dbReference type="PROSITE-ProRule" id="PRU00169"/>
    </source>
</evidence>
<feature type="compositionally biased region" description="Basic residues" evidence="8">
    <location>
        <begin position="1"/>
        <end position="13"/>
    </location>
</feature>
<dbReference type="InterPro" id="IPR001867">
    <property type="entry name" value="OmpR/PhoB-type_DNA-bd"/>
</dbReference>
<evidence type="ECO:0000256" key="4">
    <source>
        <dbReference type="ARBA" id="ARBA00023125"/>
    </source>
</evidence>
<proteinExistence type="predicted"/>
<feature type="domain" description="OmpR/PhoB-type" evidence="10">
    <location>
        <begin position="262"/>
        <end position="362"/>
    </location>
</feature>
<dbReference type="GO" id="GO:0005829">
    <property type="term" value="C:cytosol"/>
    <property type="evidence" value="ECO:0007669"/>
    <property type="project" value="TreeGrafter"/>
</dbReference>
<evidence type="ECO:0000313" key="12">
    <source>
        <dbReference type="Proteomes" id="UP000234479"/>
    </source>
</evidence>
<dbReference type="CDD" id="cd00383">
    <property type="entry name" value="trans_reg_C"/>
    <property type="match status" value="1"/>
</dbReference>
<feature type="region of interest" description="Disordered" evidence="8">
    <location>
        <begin position="1"/>
        <end position="61"/>
    </location>
</feature>
<keyword evidence="5" id="KW-0804">Transcription</keyword>
<feature type="domain" description="Response regulatory" evidence="9">
    <location>
        <begin position="133"/>
        <end position="247"/>
    </location>
</feature>
<gene>
    <name evidence="11" type="ORF">SGCZBJ_11545</name>
</gene>
<dbReference type="PROSITE" id="PS50110">
    <property type="entry name" value="RESPONSE_REGULATORY"/>
    <property type="match status" value="1"/>
</dbReference>
<dbReference type="CDD" id="cd17574">
    <property type="entry name" value="REC_OmpR"/>
    <property type="match status" value="1"/>
</dbReference>
<dbReference type="GO" id="GO:0032993">
    <property type="term" value="C:protein-DNA complex"/>
    <property type="evidence" value="ECO:0007669"/>
    <property type="project" value="TreeGrafter"/>
</dbReference>
<organism evidence="11 12">
    <name type="scientific">Caulobacter zeae</name>
    <dbReference type="NCBI Taxonomy" id="2055137"/>
    <lineage>
        <taxon>Bacteria</taxon>
        <taxon>Pseudomonadati</taxon>
        <taxon>Pseudomonadota</taxon>
        <taxon>Alphaproteobacteria</taxon>
        <taxon>Caulobacterales</taxon>
        <taxon>Caulobacteraceae</taxon>
        <taxon>Caulobacter</taxon>
    </lineage>
</organism>
<dbReference type="Gene3D" id="1.10.10.10">
    <property type="entry name" value="Winged helix-like DNA-binding domain superfamily/Winged helix DNA-binding domain"/>
    <property type="match status" value="1"/>
</dbReference>
<keyword evidence="3" id="KW-0805">Transcription regulation</keyword>
<dbReference type="GO" id="GO:0000976">
    <property type="term" value="F:transcription cis-regulatory region binding"/>
    <property type="evidence" value="ECO:0007669"/>
    <property type="project" value="TreeGrafter"/>
</dbReference>
<dbReference type="OrthoDB" id="9784252at2"/>
<keyword evidence="12" id="KW-1185">Reference proteome</keyword>
<dbReference type="SUPFAM" id="SSF52172">
    <property type="entry name" value="CheY-like"/>
    <property type="match status" value="1"/>
</dbReference>
<dbReference type="Pfam" id="PF00072">
    <property type="entry name" value="Response_reg"/>
    <property type="match status" value="1"/>
</dbReference>
<evidence type="ECO:0000256" key="2">
    <source>
        <dbReference type="ARBA" id="ARBA00023012"/>
    </source>
</evidence>
<evidence type="ECO:0000256" key="8">
    <source>
        <dbReference type="SAM" id="MobiDB-lite"/>
    </source>
</evidence>
<feature type="DNA-binding region" description="OmpR/PhoB-type" evidence="7">
    <location>
        <begin position="262"/>
        <end position="362"/>
    </location>
</feature>
<accession>A0A2N5DFP5</accession>
<dbReference type="EMBL" id="PJRS01000022">
    <property type="protein sequence ID" value="PLR24871.1"/>
    <property type="molecule type" value="Genomic_DNA"/>
</dbReference>
<dbReference type="SUPFAM" id="SSF46894">
    <property type="entry name" value="C-terminal effector domain of the bipartite response regulators"/>
    <property type="match status" value="1"/>
</dbReference>
<dbReference type="Proteomes" id="UP000234479">
    <property type="component" value="Unassembled WGS sequence"/>
</dbReference>
<keyword evidence="2" id="KW-0902">Two-component regulatory system</keyword>
<evidence type="ECO:0000259" key="10">
    <source>
        <dbReference type="PROSITE" id="PS51755"/>
    </source>
</evidence>
<keyword evidence="1 6" id="KW-0597">Phosphoprotein</keyword>
<dbReference type="InterPro" id="IPR036388">
    <property type="entry name" value="WH-like_DNA-bd_sf"/>
</dbReference>
<keyword evidence="4 7" id="KW-0238">DNA-binding</keyword>
<evidence type="ECO:0000256" key="5">
    <source>
        <dbReference type="ARBA" id="ARBA00023163"/>
    </source>
</evidence>
<evidence type="ECO:0000256" key="7">
    <source>
        <dbReference type="PROSITE-ProRule" id="PRU01091"/>
    </source>
</evidence>
<evidence type="ECO:0000256" key="1">
    <source>
        <dbReference type="ARBA" id="ARBA00022553"/>
    </source>
</evidence>
<dbReference type="InterPro" id="IPR039420">
    <property type="entry name" value="WalR-like"/>
</dbReference>
<name>A0A2N5DFP5_9CAUL</name>
<dbReference type="PANTHER" id="PTHR48111">
    <property type="entry name" value="REGULATOR OF RPOS"/>
    <property type="match status" value="1"/>
</dbReference>
<protein>
    <recommendedName>
        <fullName evidence="13">DNA-binding response regulator</fullName>
    </recommendedName>
</protein>
<dbReference type="PANTHER" id="PTHR48111:SF4">
    <property type="entry name" value="DNA-BINDING DUAL TRANSCRIPTIONAL REGULATOR OMPR"/>
    <property type="match status" value="1"/>
</dbReference>
<dbReference type="GO" id="GO:0000156">
    <property type="term" value="F:phosphorelay response regulator activity"/>
    <property type="evidence" value="ECO:0007669"/>
    <property type="project" value="TreeGrafter"/>
</dbReference>
<evidence type="ECO:0000256" key="3">
    <source>
        <dbReference type="ARBA" id="ARBA00023015"/>
    </source>
</evidence>
<feature type="region of interest" description="Disordered" evidence="8">
    <location>
        <begin position="74"/>
        <end position="123"/>
    </location>
</feature>
<dbReference type="Gene3D" id="3.40.50.2300">
    <property type="match status" value="1"/>
</dbReference>
<feature type="compositionally biased region" description="Low complexity" evidence="8">
    <location>
        <begin position="17"/>
        <end position="26"/>
    </location>
</feature>
<evidence type="ECO:0008006" key="13">
    <source>
        <dbReference type="Google" id="ProtNLM"/>
    </source>
</evidence>
<dbReference type="AlphaFoldDB" id="A0A2N5DFP5"/>
<dbReference type="GO" id="GO:0006355">
    <property type="term" value="P:regulation of DNA-templated transcription"/>
    <property type="evidence" value="ECO:0007669"/>
    <property type="project" value="InterPro"/>
</dbReference>
<dbReference type="Pfam" id="PF00486">
    <property type="entry name" value="Trans_reg_C"/>
    <property type="match status" value="1"/>
</dbReference>
<dbReference type="PROSITE" id="PS51755">
    <property type="entry name" value="OMPR_PHOB"/>
    <property type="match status" value="1"/>
</dbReference>
<feature type="compositionally biased region" description="Basic and acidic residues" evidence="8">
    <location>
        <begin position="74"/>
        <end position="86"/>
    </location>
</feature>
<dbReference type="SMART" id="SM00448">
    <property type="entry name" value="REC"/>
    <property type="match status" value="1"/>
</dbReference>